<keyword evidence="4" id="KW-1003">Cell membrane</keyword>
<dbReference type="GO" id="GO:0005886">
    <property type="term" value="C:plasma membrane"/>
    <property type="evidence" value="ECO:0007669"/>
    <property type="project" value="UniProtKB-SubCell"/>
</dbReference>
<evidence type="ECO:0000256" key="6">
    <source>
        <dbReference type="ARBA" id="ARBA00022679"/>
    </source>
</evidence>
<dbReference type="CDD" id="cd06225">
    <property type="entry name" value="HAMP"/>
    <property type="match status" value="1"/>
</dbReference>
<feature type="transmembrane region" description="Helical" evidence="14">
    <location>
        <begin position="283"/>
        <end position="304"/>
    </location>
</feature>
<dbReference type="InterPro" id="IPR003660">
    <property type="entry name" value="HAMP_dom"/>
</dbReference>
<evidence type="ECO:0000259" key="16">
    <source>
        <dbReference type="PROSITE" id="PS50885"/>
    </source>
</evidence>
<keyword evidence="12" id="KW-0902">Two-component regulatory system</keyword>
<dbReference type="EC" id="2.7.13.3" evidence="3"/>
<evidence type="ECO:0000256" key="9">
    <source>
        <dbReference type="ARBA" id="ARBA00022777"/>
    </source>
</evidence>
<dbReference type="SUPFAM" id="SSF47384">
    <property type="entry name" value="Homodimeric domain of signal transducing histidine kinase"/>
    <property type="match status" value="1"/>
</dbReference>
<dbReference type="GO" id="GO:0000155">
    <property type="term" value="F:phosphorelay sensor kinase activity"/>
    <property type="evidence" value="ECO:0007669"/>
    <property type="project" value="InterPro"/>
</dbReference>
<keyword evidence="10" id="KW-0067">ATP-binding</keyword>
<dbReference type="PROSITE" id="PS50109">
    <property type="entry name" value="HIS_KIN"/>
    <property type="match status" value="1"/>
</dbReference>
<dbReference type="SMART" id="SM00388">
    <property type="entry name" value="HisKA"/>
    <property type="match status" value="1"/>
</dbReference>
<keyword evidence="8" id="KW-0547">Nucleotide-binding</keyword>
<dbReference type="Gene3D" id="1.10.287.130">
    <property type="match status" value="1"/>
</dbReference>
<keyword evidence="11 14" id="KW-1133">Transmembrane helix</keyword>
<organism evidence="17 18">
    <name type="scientific">Romboutsia weinsteinii</name>
    <dbReference type="NCBI Taxonomy" id="2020949"/>
    <lineage>
        <taxon>Bacteria</taxon>
        <taxon>Bacillati</taxon>
        <taxon>Bacillota</taxon>
        <taxon>Clostridia</taxon>
        <taxon>Peptostreptococcales</taxon>
        <taxon>Peptostreptococcaceae</taxon>
        <taxon>Romboutsia</taxon>
    </lineage>
</organism>
<evidence type="ECO:0000256" key="12">
    <source>
        <dbReference type="ARBA" id="ARBA00023012"/>
    </source>
</evidence>
<dbReference type="InterPro" id="IPR003661">
    <property type="entry name" value="HisK_dim/P_dom"/>
</dbReference>
<evidence type="ECO:0000256" key="11">
    <source>
        <dbReference type="ARBA" id="ARBA00022989"/>
    </source>
</evidence>
<proteinExistence type="predicted"/>
<evidence type="ECO:0000256" key="13">
    <source>
        <dbReference type="ARBA" id="ARBA00023136"/>
    </source>
</evidence>
<protein>
    <recommendedName>
        <fullName evidence="3">histidine kinase</fullName>
        <ecNumber evidence="3">2.7.13.3</ecNumber>
    </recommendedName>
</protein>
<sequence length="695" mass="79879">MRVGKGLKFTFLVTVLVAISIFGAIVPNLVGIYANPDGVYTSSMHSDKKIIESEIYKTAGFDNNLMRALVFNMSTSVAHPDEEVFTEDEIKSSKNIVDEYRNVKFIVKNNDTDKIYTNTDYENIEDFKNNIKGYCDVEYISKDYNEYYTKTIDSKTYNTQANRLRYKGSNTGIENFEIYMSFPKDPTINANQGWDIVDDLHSKYSNNVAMIKIIFIMSIVSLIVFIISLFIYKKIKVDIFTKDSLFMKLYNMIPLEMIIGAFLFILFLYVNLFGYYFNVDSNLFTSIPPFIAIFAMLSIIYLFNKQVKNLDRKRDIIKNSWTIKIILFIKKIGTKTVSSLKNITKNTLKQMPLARQIIFIALGLIAVILLVTFFVAIFFNGYYYETGVIALFIAFVSCIAILLLAIFIIKKLDYLVYIMEGTKKIKEGDLHHKIDIRGDDKFTELAKDINNIGQGLDNAIDKQLKSERMKSELITNVSHDLKTPLTSIINYVELIKKEENITPEHVNDYINVLDSKSKRLKALIEDLFEASKASSGNIELKMETIEINQLLRQAIGEMEEKLSSASLDIRLNMPEDKAYIYADGRRLYRVLENLLGNISKYTLNNTRVYIDLKKEEENIILTMKNISSYELNFNPDEIMERFKRADESRNTEGSGLGLAIARDLVKIQGGIFNIDIDGDLFKVSIEFRSQEKEVK</sequence>
<dbReference type="Proteomes" id="UP000215694">
    <property type="component" value="Unassembled WGS sequence"/>
</dbReference>
<dbReference type="InterPro" id="IPR003594">
    <property type="entry name" value="HATPase_dom"/>
</dbReference>
<dbReference type="Pfam" id="PF02518">
    <property type="entry name" value="HATPase_c"/>
    <property type="match status" value="1"/>
</dbReference>
<comment type="subcellular location">
    <subcellularLocation>
        <location evidence="2">Cell membrane</location>
        <topology evidence="2">Multi-pass membrane protein</topology>
    </subcellularLocation>
</comment>
<evidence type="ECO:0000256" key="3">
    <source>
        <dbReference type="ARBA" id="ARBA00012438"/>
    </source>
</evidence>
<feature type="domain" description="HAMP" evidence="16">
    <location>
        <begin position="418"/>
        <end position="461"/>
    </location>
</feature>
<evidence type="ECO:0000256" key="10">
    <source>
        <dbReference type="ARBA" id="ARBA00022840"/>
    </source>
</evidence>
<dbReference type="InterPro" id="IPR005467">
    <property type="entry name" value="His_kinase_dom"/>
</dbReference>
<dbReference type="Gene3D" id="3.30.565.10">
    <property type="entry name" value="Histidine kinase-like ATPase, C-terminal domain"/>
    <property type="match status" value="1"/>
</dbReference>
<dbReference type="InterPro" id="IPR050398">
    <property type="entry name" value="HssS/ArlS-like"/>
</dbReference>
<comment type="catalytic activity">
    <reaction evidence="1">
        <text>ATP + protein L-histidine = ADP + protein N-phospho-L-histidine.</text>
        <dbReference type="EC" id="2.7.13.3"/>
    </reaction>
</comment>
<keyword evidence="5" id="KW-0597">Phosphoprotein</keyword>
<dbReference type="OrthoDB" id="9792991at2"/>
<dbReference type="Pfam" id="PF00512">
    <property type="entry name" value="HisKA"/>
    <property type="match status" value="1"/>
</dbReference>
<name>A0A371J9K0_9FIRM</name>
<evidence type="ECO:0000256" key="14">
    <source>
        <dbReference type="SAM" id="Phobius"/>
    </source>
</evidence>
<feature type="transmembrane region" description="Helical" evidence="14">
    <location>
        <begin position="209"/>
        <end position="232"/>
    </location>
</feature>
<comment type="caution">
    <text evidence="17">The sequence shown here is derived from an EMBL/GenBank/DDBJ whole genome shotgun (WGS) entry which is preliminary data.</text>
</comment>
<dbReference type="AlphaFoldDB" id="A0A371J9K0"/>
<evidence type="ECO:0000256" key="8">
    <source>
        <dbReference type="ARBA" id="ARBA00022741"/>
    </source>
</evidence>
<keyword evidence="18" id="KW-1185">Reference proteome</keyword>
<evidence type="ECO:0000313" key="18">
    <source>
        <dbReference type="Proteomes" id="UP000215694"/>
    </source>
</evidence>
<dbReference type="SMART" id="SM00387">
    <property type="entry name" value="HATPase_c"/>
    <property type="match status" value="1"/>
</dbReference>
<evidence type="ECO:0000256" key="5">
    <source>
        <dbReference type="ARBA" id="ARBA00022553"/>
    </source>
</evidence>
<evidence type="ECO:0000256" key="7">
    <source>
        <dbReference type="ARBA" id="ARBA00022692"/>
    </source>
</evidence>
<dbReference type="InterPro" id="IPR036097">
    <property type="entry name" value="HisK_dim/P_sf"/>
</dbReference>
<dbReference type="PANTHER" id="PTHR45528">
    <property type="entry name" value="SENSOR HISTIDINE KINASE CPXA"/>
    <property type="match status" value="1"/>
</dbReference>
<dbReference type="FunFam" id="1.10.287.130:FF:000008">
    <property type="entry name" value="Two-component sensor histidine kinase"/>
    <property type="match status" value="1"/>
</dbReference>
<evidence type="ECO:0000256" key="2">
    <source>
        <dbReference type="ARBA" id="ARBA00004651"/>
    </source>
</evidence>
<keyword evidence="6" id="KW-0808">Transferase</keyword>
<keyword evidence="7 14" id="KW-0812">Transmembrane</keyword>
<reference evidence="17 18" key="1">
    <citation type="journal article" date="2017" name="Genome Announc.">
        <title>Draft Genome Sequence of Romboutsia weinsteinii sp. nov. Strain CCRI-19649(T) Isolated from Surface Water.</title>
        <authorList>
            <person name="Maheux A.F."/>
            <person name="Boudreau D.K."/>
            <person name="Berube E."/>
            <person name="Boissinot M."/>
            <person name="Cantin P."/>
            <person name="Raymond F."/>
            <person name="Corbeil J."/>
            <person name="Omar R.F."/>
            <person name="Bergeron M.G."/>
        </authorList>
    </citation>
    <scope>NUCLEOTIDE SEQUENCE [LARGE SCALE GENOMIC DNA]</scope>
    <source>
        <strain evidence="17 18">CCRI-19649</strain>
    </source>
</reference>
<gene>
    <name evidence="17" type="ORF">CHL78_001260</name>
</gene>
<dbReference type="InterPro" id="IPR036890">
    <property type="entry name" value="HATPase_C_sf"/>
</dbReference>
<evidence type="ECO:0000256" key="1">
    <source>
        <dbReference type="ARBA" id="ARBA00000085"/>
    </source>
</evidence>
<keyword evidence="9 17" id="KW-0418">Kinase</keyword>
<dbReference type="CDD" id="cd00082">
    <property type="entry name" value="HisKA"/>
    <property type="match status" value="1"/>
</dbReference>
<feature type="transmembrane region" description="Helical" evidence="14">
    <location>
        <begin position="253"/>
        <end position="277"/>
    </location>
</feature>
<feature type="transmembrane region" description="Helical" evidence="14">
    <location>
        <begin position="357"/>
        <end position="382"/>
    </location>
</feature>
<dbReference type="RefSeq" id="WP_094367979.1">
    <property type="nucleotide sequence ID" value="NZ_NOJY02000002.1"/>
</dbReference>
<feature type="domain" description="Histidine kinase" evidence="15">
    <location>
        <begin position="476"/>
        <end position="691"/>
    </location>
</feature>
<dbReference type="EMBL" id="NOJY02000002">
    <property type="protein sequence ID" value="RDY29356.1"/>
    <property type="molecule type" value="Genomic_DNA"/>
</dbReference>
<dbReference type="PROSITE" id="PS50885">
    <property type="entry name" value="HAMP"/>
    <property type="match status" value="1"/>
</dbReference>
<evidence type="ECO:0000313" key="17">
    <source>
        <dbReference type="EMBL" id="RDY29356.1"/>
    </source>
</evidence>
<evidence type="ECO:0000256" key="4">
    <source>
        <dbReference type="ARBA" id="ARBA00022475"/>
    </source>
</evidence>
<evidence type="ECO:0000259" key="15">
    <source>
        <dbReference type="PROSITE" id="PS50109"/>
    </source>
</evidence>
<keyword evidence="13 14" id="KW-0472">Membrane</keyword>
<dbReference type="GO" id="GO:0005524">
    <property type="term" value="F:ATP binding"/>
    <property type="evidence" value="ECO:0007669"/>
    <property type="project" value="UniProtKB-KW"/>
</dbReference>
<dbReference type="SUPFAM" id="SSF55874">
    <property type="entry name" value="ATPase domain of HSP90 chaperone/DNA topoisomerase II/histidine kinase"/>
    <property type="match status" value="1"/>
</dbReference>
<accession>A0A371J9K0</accession>
<feature type="transmembrane region" description="Helical" evidence="14">
    <location>
        <begin position="388"/>
        <end position="409"/>
    </location>
</feature>
<dbReference type="Gene3D" id="6.10.340.10">
    <property type="match status" value="1"/>
</dbReference>
<dbReference type="PANTHER" id="PTHR45528:SF1">
    <property type="entry name" value="SENSOR HISTIDINE KINASE CPXA"/>
    <property type="match status" value="1"/>
</dbReference>